<dbReference type="GO" id="GO:0008408">
    <property type="term" value="F:3'-5' exonuclease activity"/>
    <property type="evidence" value="ECO:0007669"/>
    <property type="project" value="InterPro"/>
</dbReference>
<dbReference type="InterPro" id="IPR002121">
    <property type="entry name" value="HRDC_dom"/>
</dbReference>
<dbReference type="CDD" id="cd06142">
    <property type="entry name" value="RNaseD_exo"/>
    <property type="match status" value="1"/>
</dbReference>
<dbReference type="OrthoDB" id="144122at2"/>
<dbReference type="InterPro" id="IPR010997">
    <property type="entry name" value="HRDC-like_sf"/>
</dbReference>
<dbReference type="GO" id="GO:0006139">
    <property type="term" value="P:nucleobase-containing compound metabolic process"/>
    <property type="evidence" value="ECO:0007669"/>
    <property type="project" value="InterPro"/>
</dbReference>
<dbReference type="SUPFAM" id="SSF53098">
    <property type="entry name" value="Ribonuclease H-like"/>
    <property type="match status" value="1"/>
</dbReference>
<dbReference type="Pfam" id="PF01612">
    <property type="entry name" value="DNA_pol_A_exo1"/>
    <property type="match status" value="1"/>
</dbReference>
<proteinExistence type="predicted"/>
<dbReference type="GO" id="GO:0000166">
    <property type="term" value="F:nucleotide binding"/>
    <property type="evidence" value="ECO:0007669"/>
    <property type="project" value="InterPro"/>
</dbReference>
<dbReference type="PANTHER" id="PTHR47649">
    <property type="entry name" value="RIBONUCLEASE D"/>
    <property type="match status" value="1"/>
</dbReference>
<dbReference type="EMBL" id="BKAG01000016">
    <property type="protein sequence ID" value="GEP43312.1"/>
    <property type="molecule type" value="Genomic_DNA"/>
</dbReference>
<protein>
    <submittedName>
        <fullName evidence="2">Ribonuclease D</fullName>
    </submittedName>
</protein>
<dbReference type="AlphaFoldDB" id="A0A512M9A9"/>
<evidence type="ECO:0000313" key="3">
    <source>
        <dbReference type="Proteomes" id="UP000321577"/>
    </source>
</evidence>
<dbReference type="InterPro" id="IPR002562">
    <property type="entry name" value="3'-5'_exonuclease_dom"/>
</dbReference>
<dbReference type="PANTHER" id="PTHR47649:SF1">
    <property type="entry name" value="RIBONUCLEASE D"/>
    <property type="match status" value="1"/>
</dbReference>
<dbReference type="InterPro" id="IPR044876">
    <property type="entry name" value="HRDC_dom_sf"/>
</dbReference>
<dbReference type="Pfam" id="PF00570">
    <property type="entry name" value="HRDC"/>
    <property type="match status" value="1"/>
</dbReference>
<dbReference type="GO" id="GO:0003676">
    <property type="term" value="F:nucleic acid binding"/>
    <property type="evidence" value="ECO:0007669"/>
    <property type="project" value="InterPro"/>
</dbReference>
<dbReference type="Gene3D" id="1.10.150.80">
    <property type="entry name" value="HRDC domain"/>
    <property type="match status" value="1"/>
</dbReference>
<feature type="domain" description="3'-5' exonuclease" evidence="1">
    <location>
        <begin position="20"/>
        <end position="191"/>
    </location>
</feature>
<dbReference type="RefSeq" id="WP_146850892.1">
    <property type="nucleotide sequence ID" value="NZ_BKAG01000016.1"/>
</dbReference>
<dbReference type="SMART" id="SM00474">
    <property type="entry name" value="35EXOc"/>
    <property type="match status" value="1"/>
</dbReference>
<sequence length="393" mass="44363">MSEVISSPTPSVEVTPVADFEFISTPEHLETWVKDSEAHLQATGETRVCLDTEADSLHHYHEKLCLLQVACGGRFALVDPLAIADVSPLLALLDRYELWFHGADYDLTMLRRTYNWEPRMIRDTQIAARLAGARQFGLAALLQNVLGLTICKAPQKADWSRRPLPVHMLSYAVDDVRYLLQVADHFLAILRSKNRVSWFEQSCGALQKEVAQRSMAPREDPWRVQGSGRLNAKGLAILKAMWEWREGIAQERDIPCYRIMSNKQMVSYAEAFELGGVMNPPGGWRPRWKKEFHDLVAAVFRAGQASWPQRLKRVKSRMTDSQRDAVDKLCTKRDEIALGLDVEGSLLGSRSDLEQLIVDPATENPLMEWQEALLRPVMSEVSVAGRNGTEPAD</sequence>
<reference evidence="2 3" key="1">
    <citation type="submission" date="2019-07" db="EMBL/GenBank/DDBJ databases">
        <title>Whole genome shotgun sequence of Brevifollis gellanilyticus NBRC 108608.</title>
        <authorList>
            <person name="Hosoyama A."/>
            <person name="Uohara A."/>
            <person name="Ohji S."/>
            <person name="Ichikawa N."/>
        </authorList>
    </citation>
    <scope>NUCLEOTIDE SEQUENCE [LARGE SCALE GENOMIC DNA]</scope>
    <source>
        <strain evidence="2 3">NBRC 108608</strain>
    </source>
</reference>
<accession>A0A512M9A9</accession>
<organism evidence="2 3">
    <name type="scientific">Brevifollis gellanilyticus</name>
    <dbReference type="NCBI Taxonomy" id="748831"/>
    <lineage>
        <taxon>Bacteria</taxon>
        <taxon>Pseudomonadati</taxon>
        <taxon>Verrucomicrobiota</taxon>
        <taxon>Verrucomicrobiia</taxon>
        <taxon>Verrucomicrobiales</taxon>
        <taxon>Verrucomicrobiaceae</taxon>
    </lineage>
</organism>
<dbReference type="InterPro" id="IPR012337">
    <property type="entry name" value="RNaseH-like_sf"/>
</dbReference>
<dbReference type="Proteomes" id="UP000321577">
    <property type="component" value="Unassembled WGS sequence"/>
</dbReference>
<gene>
    <name evidence="2" type="ORF">BGE01nite_26030</name>
</gene>
<name>A0A512M9A9_9BACT</name>
<evidence type="ECO:0000259" key="1">
    <source>
        <dbReference type="SMART" id="SM00474"/>
    </source>
</evidence>
<evidence type="ECO:0000313" key="2">
    <source>
        <dbReference type="EMBL" id="GEP43312.1"/>
    </source>
</evidence>
<dbReference type="InterPro" id="IPR051086">
    <property type="entry name" value="RNase_D-like"/>
</dbReference>
<comment type="caution">
    <text evidence="2">The sequence shown here is derived from an EMBL/GenBank/DDBJ whole genome shotgun (WGS) entry which is preliminary data.</text>
</comment>
<dbReference type="Gene3D" id="3.30.420.10">
    <property type="entry name" value="Ribonuclease H-like superfamily/Ribonuclease H"/>
    <property type="match status" value="1"/>
</dbReference>
<dbReference type="SUPFAM" id="SSF47819">
    <property type="entry name" value="HRDC-like"/>
    <property type="match status" value="1"/>
</dbReference>
<dbReference type="InterPro" id="IPR036397">
    <property type="entry name" value="RNaseH_sf"/>
</dbReference>
<keyword evidence="3" id="KW-1185">Reference proteome</keyword>